<dbReference type="AlphaFoldDB" id="A0A3M0JSD7"/>
<protein>
    <submittedName>
        <fullName evidence="2">Uncharacterized protein</fullName>
    </submittedName>
</protein>
<feature type="region of interest" description="Disordered" evidence="1">
    <location>
        <begin position="65"/>
        <end position="108"/>
    </location>
</feature>
<name>A0A3M0JSD7_HIRRU</name>
<proteinExistence type="predicted"/>
<evidence type="ECO:0000313" key="2">
    <source>
        <dbReference type="EMBL" id="RMC03635.1"/>
    </source>
</evidence>
<comment type="caution">
    <text evidence="2">The sequence shown here is derived from an EMBL/GenBank/DDBJ whole genome shotgun (WGS) entry which is preliminary data.</text>
</comment>
<sequence>MEEQGQWWLGELVGKGLQHQDTGNVLTLLGGKVSWDVGMDLFPEQFWGLVHGIWPRLKRDRRRDSRLLFGPPGQLAKRKQPGTGNEEERRRFTQKSPKSLKIQSQFPY</sequence>
<gene>
    <name evidence="2" type="ORF">DUI87_19811</name>
</gene>
<organism evidence="2 3">
    <name type="scientific">Hirundo rustica rustica</name>
    <dbReference type="NCBI Taxonomy" id="333673"/>
    <lineage>
        <taxon>Eukaryota</taxon>
        <taxon>Metazoa</taxon>
        <taxon>Chordata</taxon>
        <taxon>Craniata</taxon>
        <taxon>Vertebrata</taxon>
        <taxon>Euteleostomi</taxon>
        <taxon>Archelosauria</taxon>
        <taxon>Archosauria</taxon>
        <taxon>Dinosauria</taxon>
        <taxon>Saurischia</taxon>
        <taxon>Theropoda</taxon>
        <taxon>Coelurosauria</taxon>
        <taxon>Aves</taxon>
        <taxon>Neognathae</taxon>
        <taxon>Neoaves</taxon>
        <taxon>Telluraves</taxon>
        <taxon>Australaves</taxon>
        <taxon>Passeriformes</taxon>
        <taxon>Sylvioidea</taxon>
        <taxon>Hirundinidae</taxon>
        <taxon>Hirundo</taxon>
    </lineage>
</organism>
<evidence type="ECO:0000256" key="1">
    <source>
        <dbReference type="SAM" id="MobiDB-lite"/>
    </source>
</evidence>
<reference evidence="2 3" key="1">
    <citation type="submission" date="2018-07" db="EMBL/GenBank/DDBJ databases">
        <title>A high quality draft genome assembly of the barn swallow (H. rustica rustica).</title>
        <authorList>
            <person name="Formenti G."/>
            <person name="Chiara M."/>
            <person name="Poveda L."/>
            <person name="Francoijs K.-J."/>
            <person name="Bonisoli-Alquati A."/>
            <person name="Canova L."/>
            <person name="Gianfranceschi L."/>
            <person name="Horner D.S."/>
            <person name="Saino N."/>
        </authorList>
    </citation>
    <scope>NUCLEOTIDE SEQUENCE [LARGE SCALE GENOMIC DNA]</scope>
    <source>
        <strain evidence="2">Chelidonia</strain>
        <tissue evidence="2">Blood</tissue>
    </source>
</reference>
<accession>A0A3M0JSD7</accession>
<dbReference type="Proteomes" id="UP000269221">
    <property type="component" value="Unassembled WGS sequence"/>
</dbReference>
<keyword evidence="3" id="KW-1185">Reference proteome</keyword>
<dbReference type="EMBL" id="QRBI01000130">
    <property type="protein sequence ID" value="RMC03635.1"/>
    <property type="molecule type" value="Genomic_DNA"/>
</dbReference>
<evidence type="ECO:0000313" key="3">
    <source>
        <dbReference type="Proteomes" id="UP000269221"/>
    </source>
</evidence>
<feature type="compositionally biased region" description="Polar residues" evidence="1">
    <location>
        <begin position="94"/>
        <end position="108"/>
    </location>
</feature>